<gene>
    <name evidence="3" type="ORF">PICMEDRAFT_72520</name>
</gene>
<name>A0A1E3NJY3_9ASCO</name>
<reference evidence="3 4" key="1">
    <citation type="journal article" date="2016" name="Proc. Natl. Acad. Sci. U.S.A.">
        <title>Comparative genomics of biotechnologically important yeasts.</title>
        <authorList>
            <person name="Riley R."/>
            <person name="Haridas S."/>
            <person name="Wolfe K.H."/>
            <person name="Lopes M.R."/>
            <person name="Hittinger C.T."/>
            <person name="Goeker M."/>
            <person name="Salamov A.A."/>
            <person name="Wisecaver J.H."/>
            <person name="Long T.M."/>
            <person name="Calvey C.H."/>
            <person name="Aerts A.L."/>
            <person name="Barry K.W."/>
            <person name="Choi C."/>
            <person name="Clum A."/>
            <person name="Coughlan A.Y."/>
            <person name="Deshpande S."/>
            <person name="Douglass A.P."/>
            <person name="Hanson S.J."/>
            <person name="Klenk H.-P."/>
            <person name="LaButti K.M."/>
            <person name="Lapidus A."/>
            <person name="Lindquist E.A."/>
            <person name="Lipzen A.M."/>
            <person name="Meier-Kolthoff J.P."/>
            <person name="Ohm R.A."/>
            <person name="Otillar R.P."/>
            <person name="Pangilinan J.L."/>
            <person name="Peng Y."/>
            <person name="Rokas A."/>
            <person name="Rosa C.A."/>
            <person name="Scheuner C."/>
            <person name="Sibirny A.A."/>
            <person name="Slot J.C."/>
            <person name="Stielow J.B."/>
            <person name="Sun H."/>
            <person name="Kurtzman C.P."/>
            <person name="Blackwell M."/>
            <person name="Grigoriev I.V."/>
            <person name="Jeffries T.W."/>
        </authorList>
    </citation>
    <scope>NUCLEOTIDE SEQUENCE [LARGE SCALE GENOMIC DNA]</scope>
    <source>
        <strain evidence="3 4">NRRL Y-2026</strain>
    </source>
</reference>
<dbReference type="GO" id="GO:0005739">
    <property type="term" value="C:mitochondrion"/>
    <property type="evidence" value="ECO:0007669"/>
    <property type="project" value="GOC"/>
</dbReference>
<dbReference type="InterPro" id="IPR046824">
    <property type="entry name" value="Mss51-like_C"/>
</dbReference>
<dbReference type="PANTHER" id="PTHR28069">
    <property type="entry name" value="GH20023P"/>
    <property type="match status" value="1"/>
</dbReference>
<dbReference type="GO" id="GO:0045182">
    <property type="term" value="F:translation regulator activity"/>
    <property type="evidence" value="ECO:0007669"/>
    <property type="project" value="EnsemblFungi"/>
</dbReference>
<evidence type="ECO:0000259" key="2">
    <source>
        <dbReference type="Pfam" id="PF20179"/>
    </source>
</evidence>
<dbReference type="InterPro" id="IPR032717">
    <property type="entry name" value="Mss51_Znf"/>
</dbReference>
<dbReference type="GO" id="GO:0070131">
    <property type="term" value="P:positive regulation of mitochondrial translation"/>
    <property type="evidence" value="ECO:0007669"/>
    <property type="project" value="EnsemblFungi"/>
</dbReference>
<feature type="domain" description="Mitochondrial splicing suppressor 51-like C-terminal" evidence="2">
    <location>
        <begin position="234"/>
        <end position="409"/>
    </location>
</feature>
<dbReference type="PANTHER" id="PTHR28069:SF1">
    <property type="entry name" value="PROTEIN MSS51, MITOCHONDRIAL"/>
    <property type="match status" value="1"/>
</dbReference>
<sequence>MLAQSAARTLPQPLQPLLASVSCSGPAAAATTAAAGSRRQFGNFIRSVLCLDPPESPDYPTVENRFHPWDSSPCPDLRMRAATIRAKAKCPVTHKDINFTCPLSGIPTHHSLEAWEEDTQYHESKKYEILKKVNIYEHDLRSGRPFPEFDFPTNQKRDNLVNLANWDTYFYTRGFLSMDTEFQLAVVTKMLSFPMTIASVFHQFSPYFLKPKGPLHVEGLKSLAALRYSLYPQYRLSTYRDRPIRLFLLNARSESLLPPHVWKELTYLFPSVTFELHFVGPQSYFDREKKQYLVSDRPIVKRVDDTLCFVYHTHDFNVMHEAGDFFPYDPYLDMFIAYHPQFTEPDVGEMWHKTIKGLLESKCPVFVTGFHEQNLSKNFDYLVENFSDDMDVIFDNEKNLFGSTKWELNDLNPQEVFQYNQRLFGIRGKRYHAVHKN</sequence>
<organism evidence="3 4">
    <name type="scientific">Pichia membranifaciens NRRL Y-2026</name>
    <dbReference type="NCBI Taxonomy" id="763406"/>
    <lineage>
        <taxon>Eukaryota</taxon>
        <taxon>Fungi</taxon>
        <taxon>Dikarya</taxon>
        <taxon>Ascomycota</taxon>
        <taxon>Saccharomycotina</taxon>
        <taxon>Pichiomycetes</taxon>
        <taxon>Pichiales</taxon>
        <taxon>Pichiaceae</taxon>
        <taxon>Pichia</taxon>
    </lineage>
</organism>
<evidence type="ECO:0000313" key="3">
    <source>
        <dbReference type="EMBL" id="ODQ46452.1"/>
    </source>
</evidence>
<dbReference type="Proteomes" id="UP000094455">
    <property type="component" value="Unassembled WGS sequence"/>
</dbReference>
<dbReference type="GO" id="GO:0033617">
    <property type="term" value="P:mitochondrial respiratory chain complex IV assembly"/>
    <property type="evidence" value="ECO:0007669"/>
    <property type="project" value="EnsemblFungi"/>
</dbReference>
<keyword evidence="4" id="KW-1185">Reference proteome</keyword>
<accession>A0A1E3NJY3</accession>
<proteinExistence type="predicted"/>
<dbReference type="OrthoDB" id="5282002at2759"/>
<dbReference type="Pfam" id="PF20179">
    <property type="entry name" value="MSS51_C"/>
    <property type="match status" value="1"/>
</dbReference>
<dbReference type="RefSeq" id="XP_019017565.1">
    <property type="nucleotide sequence ID" value="XM_019164218.1"/>
</dbReference>
<dbReference type="Pfam" id="PF13824">
    <property type="entry name" value="zf-Mss51"/>
    <property type="match status" value="1"/>
</dbReference>
<dbReference type="EMBL" id="KV454003">
    <property type="protein sequence ID" value="ODQ46452.1"/>
    <property type="molecule type" value="Genomic_DNA"/>
</dbReference>
<dbReference type="STRING" id="763406.A0A1E3NJY3"/>
<evidence type="ECO:0000313" key="4">
    <source>
        <dbReference type="Proteomes" id="UP000094455"/>
    </source>
</evidence>
<dbReference type="AlphaFoldDB" id="A0A1E3NJY3"/>
<feature type="domain" description="Mitochondrial splicing suppressor 51 zinc-finger" evidence="1">
    <location>
        <begin position="89"/>
        <end position="140"/>
    </location>
</feature>
<protein>
    <submittedName>
        <fullName evidence="3">Uncharacterized protein</fullName>
    </submittedName>
</protein>
<evidence type="ECO:0000259" key="1">
    <source>
        <dbReference type="Pfam" id="PF13824"/>
    </source>
</evidence>
<dbReference type="GeneID" id="30180905"/>